<keyword evidence="2 4" id="KW-0560">Oxidoreductase</keyword>
<sequence>MEFLKKRETWCLAFVSRVLVADSVPESFLQRLSSLGFSVDYRPGVSREALVEMLDGYEVLVFRSRLRVNRELIDSATSLRVLARYGVGLDNVDVDYAVSRGIAVVNAPCSSAVSVAELTLGLLLMLFRNLYQHVDSVKKGYWSKGAFVGRELHGKTLGVVGFGRIGRLVARYAASLNMRVLVADVRDVSREASEVGAEQVGLEELLSSSHAVTLHVPLTPKTHRMISWREFSIMREGAFLVNTSRGEVVDSEALLANLDRLGGVALDVLEEEPPRSERLLRIIAHPKVIVTPHIGAETLEAQERIGEELAVAIREAVERL</sequence>
<dbReference type="Pfam" id="PF00389">
    <property type="entry name" value="2-Hacid_dh"/>
    <property type="match status" value="1"/>
</dbReference>
<dbReference type="GeneID" id="59149933"/>
<dbReference type="PANTHER" id="PTHR42789">
    <property type="entry name" value="D-ISOMER SPECIFIC 2-HYDROXYACID DEHYDROGENASE FAMILY PROTEIN (AFU_ORTHOLOGUE AFUA_6G10090)"/>
    <property type="match status" value="1"/>
</dbReference>
<evidence type="ECO:0000256" key="1">
    <source>
        <dbReference type="ARBA" id="ARBA00005854"/>
    </source>
</evidence>
<keyword evidence="3" id="KW-0520">NAD</keyword>
<dbReference type="GO" id="GO:0051287">
    <property type="term" value="F:NAD binding"/>
    <property type="evidence" value="ECO:0007669"/>
    <property type="project" value="InterPro"/>
</dbReference>
<dbReference type="GO" id="GO:0006564">
    <property type="term" value="P:L-serine biosynthetic process"/>
    <property type="evidence" value="ECO:0007669"/>
    <property type="project" value="UniProtKB-ARBA"/>
</dbReference>
<dbReference type="GO" id="GO:0004617">
    <property type="term" value="F:phosphoglycerate dehydrogenase activity"/>
    <property type="evidence" value="ECO:0007669"/>
    <property type="project" value="UniProtKB-ARBA"/>
</dbReference>
<reference evidence="7 8" key="1">
    <citation type="submission" date="2020-10" db="EMBL/GenBank/DDBJ databases">
        <title>Thermofilum lucidum 3507LT sp. nov. a novel member of Thermofilaceae family isolated from Chile hot spring, and proposal of description order Thermofilales.</title>
        <authorList>
            <person name="Zayulina K.S."/>
            <person name="Elcheninov A.G."/>
            <person name="Toshchakov S.V."/>
            <person name="Kublanov I.V."/>
        </authorList>
    </citation>
    <scope>NUCLEOTIDE SEQUENCE [LARGE SCALE GENOMIC DNA]</scope>
    <source>
        <strain evidence="7 8">3507LT</strain>
    </source>
</reference>
<dbReference type="FunFam" id="3.40.50.720:FF:000041">
    <property type="entry name" value="D-3-phosphoglycerate dehydrogenase"/>
    <property type="match status" value="1"/>
</dbReference>
<dbReference type="SUPFAM" id="SSF52283">
    <property type="entry name" value="Formate/glycerate dehydrogenase catalytic domain-like"/>
    <property type="match status" value="1"/>
</dbReference>
<evidence type="ECO:0000259" key="6">
    <source>
        <dbReference type="Pfam" id="PF02826"/>
    </source>
</evidence>
<dbReference type="InterPro" id="IPR029753">
    <property type="entry name" value="D-isomer_DH_CS"/>
</dbReference>
<evidence type="ECO:0000313" key="7">
    <source>
        <dbReference type="EMBL" id="QOJ79811.1"/>
    </source>
</evidence>
<accession>A0A7L9FJI3</accession>
<dbReference type="InterPro" id="IPR006139">
    <property type="entry name" value="D-isomer_2_OHA_DH_cat_dom"/>
</dbReference>
<dbReference type="PROSITE" id="PS00671">
    <property type="entry name" value="D_2_HYDROXYACID_DH_3"/>
    <property type="match status" value="1"/>
</dbReference>
<dbReference type="GO" id="GO:0047545">
    <property type="term" value="F:(S)-2-hydroxyglutarate dehydrogenase activity"/>
    <property type="evidence" value="ECO:0007669"/>
    <property type="project" value="UniProtKB-ARBA"/>
</dbReference>
<evidence type="ECO:0000256" key="2">
    <source>
        <dbReference type="ARBA" id="ARBA00023002"/>
    </source>
</evidence>
<dbReference type="SUPFAM" id="SSF51735">
    <property type="entry name" value="NAD(P)-binding Rossmann-fold domains"/>
    <property type="match status" value="1"/>
</dbReference>
<name>A0A7L9FJI3_9CREN</name>
<gene>
    <name evidence="7" type="ORF">IG193_08515</name>
</gene>
<keyword evidence="8" id="KW-1185">Reference proteome</keyword>
<feature type="domain" description="D-isomer specific 2-hydroxyacid dehydrogenase catalytic" evidence="5">
    <location>
        <begin position="18"/>
        <end position="318"/>
    </location>
</feature>
<comment type="similarity">
    <text evidence="1 4">Belongs to the D-isomer specific 2-hydroxyacid dehydrogenase family.</text>
</comment>
<dbReference type="AlphaFoldDB" id="A0A7L9FJI3"/>
<evidence type="ECO:0000256" key="3">
    <source>
        <dbReference type="ARBA" id="ARBA00023027"/>
    </source>
</evidence>
<evidence type="ECO:0000256" key="4">
    <source>
        <dbReference type="RuleBase" id="RU003719"/>
    </source>
</evidence>
<dbReference type="InterPro" id="IPR006140">
    <property type="entry name" value="D-isomer_DH_NAD-bd"/>
</dbReference>
<evidence type="ECO:0000259" key="5">
    <source>
        <dbReference type="Pfam" id="PF00389"/>
    </source>
</evidence>
<dbReference type="InterPro" id="IPR050857">
    <property type="entry name" value="D-2-hydroxyacid_DH"/>
</dbReference>
<dbReference type="Proteomes" id="UP000594121">
    <property type="component" value="Chromosome"/>
</dbReference>
<protein>
    <submittedName>
        <fullName evidence="7">3-phosphoglycerate dehydrogenase</fullName>
    </submittedName>
</protein>
<dbReference type="InterPro" id="IPR036291">
    <property type="entry name" value="NAD(P)-bd_dom_sf"/>
</dbReference>
<evidence type="ECO:0000313" key="8">
    <source>
        <dbReference type="Proteomes" id="UP000594121"/>
    </source>
</evidence>
<dbReference type="InParanoid" id="A0A7L9FJI3"/>
<dbReference type="Gene3D" id="3.40.50.720">
    <property type="entry name" value="NAD(P)-binding Rossmann-like Domain"/>
    <property type="match status" value="2"/>
</dbReference>
<dbReference type="PANTHER" id="PTHR42789:SF1">
    <property type="entry name" value="D-ISOMER SPECIFIC 2-HYDROXYACID DEHYDROGENASE FAMILY PROTEIN (AFU_ORTHOLOGUE AFUA_6G10090)"/>
    <property type="match status" value="1"/>
</dbReference>
<dbReference type="Pfam" id="PF02826">
    <property type="entry name" value="2-Hacid_dh_C"/>
    <property type="match status" value="1"/>
</dbReference>
<dbReference type="EMBL" id="CP062310">
    <property type="protein sequence ID" value="QOJ79811.1"/>
    <property type="molecule type" value="Genomic_DNA"/>
</dbReference>
<feature type="domain" description="D-isomer specific 2-hydroxyacid dehydrogenase NAD-binding" evidence="6">
    <location>
        <begin position="120"/>
        <end position="295"/>
    </location>
</feature>
<dbReference type="FunCoup" id="A0A7L9FJI3">
    <property type="interactions" value="121"/>
</dbReference>
<dbReference type="RefSeq" id="WP_192819783.1">
    <property type="nucleotide sequence ID" value="NZ_CP062310.1"/>
</dbReference>
<organism evidence="7 8">
    <name type="scientific">Infirmifilum lucidum</name>
    <dbReference type="NCBI Taxonomy" id="2776706"/>
    <lineage>
        <taxon>Archaea</taxon>
        <taxon>Thermoproteota</taxon>
        <taxon>Thermoprotei</taxon>
        <taxon>Thermofilales</taxon>
        <taxon>Thermofilaceae</taxon>
        <taxon>Infirmifilum</taxon>
    </lineage>
</organism>
<proteinExistence type="inferred from homology"/>
<dbReference type="KEGG" id="thel:IG193_08515"/>
<dbReference type="PROSITE" id="PS00670">
    <property type="entry name" value="D_2_HYDROXYACID_DH_2"/>
    <property type="match status" value="1"/>
</dbReference>